<organism evidence="1 2">
    <name type="scientific">Prunus armeniaca</name>
    <name type="common">Apricot</name>
    <name type="synonym">Armeniaca vulgaris</name>
    <dbReference type="NCBI Taxonomy" id="36596"/>
    <lineage>
        <taxon>Eukaryota</taxon>
        <taxon>Viridiplantae</taxon>
        <taxon>Streptophyta</taxon>
        <taxon>Embryophyta</taxon>
        <taxon>Tracheophyta</taxon>
        <taxon>Spermatophyta</taxon>
        <taxon>Magnoliopsida</taxon>
        <taxon>eudicotyledons</taxon>
        <taxon>Gunneridae</taxon>
        <taxon>Pentapetalae</taxon>
        <taxon>rosids</taxon>
        <taxon>fabids</taxon>
        <taxon>Rosales</taxon>
        <taxon>Rosaceae</taxon>
        <taxon>Amygdaloideae</taxon>
        <taxon>Amygdaleae</taxon>
        <taxon>Prunus</taxon>
    </lineage>
</organism>
<proteinExistence type="predicted"/>
<dbReference type="Proteomes" id="UP000507245">
    <property type="component" value="Unassembled WGS sequence"/>
</dbReference>
<dbReference type="AlphaFoldDB" id="A0A6J5Y2C8"/>
<dbReference type="EMBL" id="CAEKKB010000007">
    <property type="protein sequence ID" value="CAB4318115.1"/>
    <property type="molecule type" value="Genomic_DNA"/>
</dbReference>
<sequence length="71" mass="7782">MPFPMKIPPIDFRMSLEDATRFEAVKPVAKSRLKHPFINVLRSFAAVELASRSCISTRTASTTAVGRASSS</sequence>
<keyword evidence="2" id="KW-1185">Reference proteome</keyword>
<protein>
    <submittedName>
        <fullName evidence="1">Uncharacterized protein</fullName>
    </submittedName>
</protein>
<accession>A0A6J5Y2C8</accession>
<evidence type="ECO:0000313" key="1">
    <source>
        <dbReference type="EMBL" id="CAB4318115.1"/>
    </source>
</evidence>
<reference evidence="2" key="1">
    <citation type="journal article" date="2020" name="Genome Biol.">
        <title>Gamete binning: chromosome-level and haplotype-resolved genome assembly enabled by high-throughput single-cell sequencing of gamete genomes.</title>
        <authorList>
            <person name="Campoy J.A."/>
            <person name="Sun H."/>
            <person name="Goel M."/>
            <person name="Jiao W.-B."/>
            <person name="Folz-Donahue K."/>
            <person name="Wang N."/>
            <person name="Rubio M."/>
            <person name="Liu C."/>
            <person name="Kukat C."/>
            <person name="Ruiz D."/>
            <person name="Huettel B."/>
            <person name="Schneeberger K."/>
        </authorList>
    </citation>
    <scope>NUCLEOTIDE SEQUENCE [LARGE SCALE GENOMIC DNA]</scope>
    <source>
        <strain evidence="2">cv. Rojo Pasion</strain>
    </source>
</reference>
<gene>
    <name evidence="1" type="ORF">ORAREDHAP_LOCUS45099</name>
</gene>
<evidence type="ECO:0000313" key="2">
    <source>
        <dbReference type="Proteomes" id="UP000507245"/>
    </source>
</evidence>
<name>A0A6J5Y2C8_PRUAR</name>